<feature type="chain" id="PRO_5039240263" description="Sema domain-containing protein" evidence="3">
    <location>
        <begin position="24"/>
        <end position="637"/>
    </location>
</feature>
<feature type="domain" description="Sema" evidence="4">
    <location>
        <begin position="22"/>
        <end position="484"/>
    </location>
</feature>
<dbReference type="InterPro" id="IPR015943">
    <property type="entry name" value="WD40/YVTN_repeat-like_dom_sf"/>
</dbReference>
<proteinExistence type="predicted"/>
<dbReference type="GO" id="GO:0071526">
    <property type="term" value="P:semaphorin-plexin signaling pathway"/>
    <property type="evidence" value="ECO:0007669"/>
    <property type="project" value="TreeGrafter"/>
</dbReference>
<dbReference type="PANTHER" id="PTHR11036">
    <property type="entry name" value="SEMAPHORIN"/>
    <property type="match status" value="1"/>
</dbReference>
<comment type="caution">
    <text evidence="2">Lacks conserved residue(s) required for the propagation of feature annotation.</text>
</comment>
<keyword evidence="6" id="KW-1185">Reference proteome</keyword>
<protein>
    <recommendedName>
        <fullName evidence="4">Sema domain-containing protein</fullName>
    </recommendedName>
</protein>
<evidence type="ECO:0000256" key="2">
    <source>
        <dbReference type="PROSITE-ProRule" id="PRU00352"/>
    </source>
</evidence>
<dbReference type="PANTHER" id="PTHR11036:SF72">
    <property type="entry name" value="SEMAPHORIN-4F"/>
    <property type="match status" value="1"/>
</dbReference>
<feature type="signal peptide" evidence="3">
    <location>
        <begin position="1"/>
        <end position="23"/>
    </location>
</feature>
<dbReference type="GO" id="GO:0007411">
    <property type="term" value="P:axon guidance"/>
    <property type="evidence" value="ECO:0007669"/>
    <property type="project" value="TreeGrafter"/>
</dbReference>
<keyword evidence="3" id="KW-0732">Signal</keyword>
<accession>A0A9D3MIQ1</accession>
<dbReference type="GO" id="GO:0005886">
    <property type="term" value="C:plasma membrane"/>
    <property type="evidence" value="ECO:0007669"/>
    <property type="project" value="TreeGrafter"/>
</dbReference>
<dbReference type="EMBL" id="JAFIRN010000005">
    <property type="protein sequence ID" value="KAG5849646.1"/>
    <property type="molecule type" value="Genomic_DNA"/>
</dbReference>
<dbReference type="SUPFAM" id="SSF101912">
    <property type="entry name" value="Sema domain"/>
    <property type="match status" value="1"/>
</dbReference>
<dbReference type="SMART" id="SM00630">
    <property type="entry name" value="Sema"/>
    <property type="match status" value="1"/>
</dbReference>
<dbReference type="PROSITE" id="PS51004">
    <property type="entry name" value="SEMA"/>
    <property type="match status" value="1"/>
</dbReference>
<dbReference type="Gene3D" id="2.130.10.10">
    <property type="entry name" value="YVTN repeat-like/Quinoprotein amine dehydrogenase"/>
    <property type="match status" value="1"/>
</dbReference>
<keyword evidence="1" id="KW-0325">Glycoprotein</keyword>
<dbReference type="InterPro" id="IPR027231">
    <property type="entry name" value="Semaphorin"/>
</dbReference>
<organism evidence="5 6">
    <name type="scientific">Anguilla anguilla</name>
    <name type="common">European freshwater eel</name>
    <name type="synonym">Muraena anguilla</name>
    <dbReference type="NCBI Taxonomy" id="7936"/>
    <lineage>
        <taxon>Eukaryota</taxon>
        <taxon>Metazoa</taxon>
        <taxon>Chordata</taxon>
        <taxon>Craniata</taxon>
        <taxon>Vertebrata</taxon>
        <taxon>Euteleostomi</taxon>
        <taxon>Actinopterygii</taxon>
        <taxon>Neopterygii</taxon>
        <taxon>Teleostei</taxon>
        <taxon>Anguilliformes</taxon>
        <taxon>Anguillidae</taxon>
        <taxon>Anguilla</taxon>
    </lineage>
</organism>
<dbReference type="Pfam" id="PF01403">
    <property type="entry name" value="Sema"/>
    <property type="match status" value="1"/>
</dbReference>
<evidence type="ECO:0000256" key="3">
    <source>
        <dbReference type="SAM" id="SignalP"/>
    </source>
</evidence>
<dbReference type="InterPro" id="IPR001627">
    <property type="entry name" value="Semap_dom"/>
</dbReference>
<dbReference type="GO" id="GO:0001755">
    <property type="term" value="P:neural crest cell migration"/>
    <property type="evidence" value="ECO:0007669"/>
    <property type="project" value="TreeGrafter"/>
</dbReference>
<dbReference type="Proteomes" id="UP001044222">
    <property type="component" value="Unassembled WGS sequence"/>
</dbReference>
<name>A0A9D3MIQ1_ANGAN</name>
<reference evidence="5" key="1">
    <citation type="submission" date="2021-01" db="EMBL/GenBank/DDBJ databases">
        <title>A chromosome-scale assembly of European eel, Anguilla anguilla.</title>
        <authorList>
            <person name="Henkel C."/>
            <person name="Jong-Raadsen S.A."/>
            <person name="Dufour S."/>
            <person name="Weltzien F.-A."/>
            <person name="Palstra A.P."/>
            <person name="Pelster B."/>
            <person name="Spaink H.P."/>
            <person name="Van Den Thillart G.E."/>
            <person name="Jansen H."/>
            <person name="Zahm M."/>
            <person name="Klopp C."/>
            <person name="Cedric C."/>
            <person name="Louis A."/>
            <person name="Berthelot C."/>
            <person name="Parey E."/>
            <person name="Roest Crollius H."/>
            <person name="Montfort J."/>
            <person name="Robinson-Rechavi M."/>
            <person name="Bucao C."/>
            <person name="Bouchez O."/>
            <person name="Gislard M."/>
            <person name="Lluch J."/>
            <person name="Milhes M."/>
            <person name="Lampietro C."/>
            <person name="Lopez Roques C."/>
            <person name="Donnadieu C."/>
            <person name="Braasch I."/>
            <person name="Desvignes T."/>
            <person name="Postlethwait J."/>
            <person name="Bobe J."/>
            <person name="Guiguen Y."/>
            <person name="Dirks R."/>
        </authorList>
    </citation>
    <scope>NUCLEOTIDE SEQUENCE</scope>
    <source>
        <strain evidence="5">Tag_6206</strain>
        <tissue evidence="5">Liver</tissue>
    </source>
</reference>
<evidence type="ECO:0000256" key="1">
    <source>
        <dbReference type="ARBA" id="ARBA00023180"/>
    </source>
</evidence>
<gene>
    <name evidence="5" type="ORF">ANANG_G00113130</name>
</gene>
<sequence>MKTPVTTVAGVFLEFCIIACSRTASLDGKTGVLGPVPFSGVSNISSLLLDEASGILYLGARDTILALNASTLTSTHTQIMWNVPEEQRKICETKGKSEADCRNYILVLEFVSEGQIYACGTYAFDPQCTFIRTADFSLEMEDDGSVRVETGKGKCPFDPKYTHTTVTADGTLYSATTSNFMGTTPIISRATGRERVRTEESLSWLSAPEFVSSAVVQLSQDSSAGDDDEIFFFFTEVAEEYNFYSKIKVPRVARVCKGDVGGMKTLQKRWTSFLKAGLVCEDRERGERYNILRAVHTLEHQPGKPHSTHFYSIHSSTWDSVSAVCVYSLADILEVLKGPFKQKKSCESSSNPETLLRPRPGQCISAALKAEGFESSLSLPDDVLFFLRDHPLMENSVVAVPLMVRRGITYTKIAATLMSVSNDNPAAILHLGTDTGELHRVSVGGQSATLLQEIPLFHTPVNNILLHQDQVIVSSGVSVACLPAGGCGLYPSCELCALTKRHGCVWREGVCTPITSRGPEAEGPEEPQWVCESAEARCSPDVQVLQVRAGLQILLPCVQVSPRPCFWTHPPGRSTRLQHWDLVVMVTTETVGSYSCYCQEDRAGQEGRPSVCGQPISWSWRTPARAAAWAPPSPGGS</sequence>
<dbReference type="GO" id="GO:0030215">
    <property type="term" value="F:semaphorin receptor binding"/>
    <property type="evidence" value="ECO:0007669"/>
    <property type="project" value="InterPro"/>
</dbReference>
<dbReference type="AlphaFoldDB" id="A0A9D3MIQ1"/>
<evidence type="ECO:0000313" key="6">
    <source>
        <dbReference type="Proteomes" id="UP001044222"/>
    </source>
</evidence>
<dbReference type="InterPro" id="IPR036352">
    <property type="entry name" value="Semap_dom_sf"/>
</dbReference>
<dbReference type="GO" id="GO:0045499">
    <property type="term" value="F:chemorepellent activity"/>
    <property type="evidence" value="ECO:0007669"/>
    <property type="project" value="TreeGrafter"/>
</dbReference>
<comment type="caution">
    <text evidence="5">The sequence shown here is derived from an EMBL/GenBank/DDBJ whole genome shotgun (WGS) entry which is preliminary data.</text>
</comment>
<evidence type="ECO:0000259" key="4">
    <source>
        <dbReference type="PROSITE" id="PS51004"/>
    </source>
</evidence>
<dbReference type="GO" id="GO:0030335">
    <property type="term" value="P:positive regulation of cell migration"/>
    <property type="evidence" value="ECO:0007669"/>
    <property type="project" value="TreeGrafter"/>
</dbReference>
<evidence type="ECO:0000313" key="5">
    <source>
        <dbReference type="EMBL" id="KAG5849646.1"/>
    </source>
</evidence>